<gene>
    <name evidence="1" type="ORF">V474_11405</name>
</gene>
<reference evidence="1 2" key="1">
    <citation type="journal article" date="2015" name="G3 (Bethesda)">
        <title>Insights into Ongoing Evolution of the Hexachlorocyclohexane Catabolic Pathway from Comparative Genomics of Ten Sphingomonadaceae Strains.</title>
        <authorList>
            <person name="Pearce S.L."/>
            <person name="Oakeshott J.G."/>
            <person name="Pandey G."/>
        </authorList>
    </citation>
    <scope>NUCLEOTIDE SEQUENCE [LARGE SCALE GENOMIC DNA]</scope>
    <source>
        <strain evidence="1 2">LL02</strain>
    </source>
</reference>
<protein>
    <submittedName>
        <fullName evidence="1">Membrane protein</fullName>
    </submittedName>
</protein>
<comment type="caution">
    <text evidence="1">The sequence shown here is derived from an EMBL/GenBank/DDBJ whole genome shotgun (WGS) entry which is preliminary data.</text>
</comment>
<organism evidence="1 2">
    <name type="scientific">Novosphingobium barchaimii LL02</name>
    <dbReference type="NCBI Taxonomy" id="1114963"/>
    <lineage>
        <taxon>Bacteria</taxon>
        <taxon>Pseudomonadati</taxon>
        <taxon>Pseudomonadota</taxon>
        <taxon>Alphaproteobacteria</taxon>
        <taxon>Sphingomonadales</taxon>
        <taxon>Sphingomonadaceae</taxon>
        <taxon>Novosphingobium</taxon>
    </lineage>
</organism>
<evidence type="ECO:0000313" key="2">
    <source>
        <dbReference type="Proteomes" id="UP000052268"/>
    </source>
</evidence>
<dbReference type="Pfam" id="PF06041">
    <property type="entry name" value="DUF924"/>
    <property type="match status" value="1"/>
</dbReference>
<dbReference type="Gene3D" id="1.20.58.320">
    <property type="entry name" value="TPR-like"/>
    <property type="match status" value="1"/>
</dbReference>
<dbReference type="RefSeq" id="WP_059150505.1">
    <property type="nucleotide sequence ID" value="NZ_KQ130452.1"/>
</dbReference>
<dbReference type="InterPro" id="IPR010323">
    <property type="entry name" value="DUF924"/>
</dbReference>
<accession>A0A0J7Y824</accession>
<evidence type="ECO:0000313" key="1">
    <source>
        <dbReference type="EMBL" id="KMS59792.1"/>
    </source>
</evidence>
<dbReference type="Gene3D" id="1.25.40.10">
    <property type="entry name" value="Tetratricopeptide repeat domain"/>
    <property type="match status" value="1"/>
</dbReference>
<dbReference type="Proteomes" id="UP000052268">
    <property type="component" value="Unassembled WGS sequence"/>
</dbReference>
<proteinExistence type="predicted"/>
<dbReference type="SUPFAM" id="SSF48452">
    <property type="entry name" value="TPR-like"/>
    <property type="match status" value="1"/>
</dbReference>
<dbReference type="AlphaFoldDB" id="A0A0J7Y824"/>
<name>A0A0J7Y824_9SPHN</name>
<dbReference type="EMBL" id="JACU01000002">
    <property type="protein sequence ID" value="KMS59792.1"/>
    <property type="molecule type" value="Genomic_DNA"/>
</dbReference>
<keyword evidence="2" id="KW-1185">Reference proteome</keyword>
<sequence length="178" mass="20271">MNDPQDEVLNFWFRELTPQDWFKGGEALDALVRGRFADLHRQAGAGMLDDWAATPLGRLGLILLLDQFSRHIHRDTAAAFETDVRAQQLAVEGMAMGMDEKLAFGQRQFFYMPLMHAEDPQLQAMSIERFTALRDFAQDVLQFAQGHKGEIDRFGRFPHRNEALARTSSEGERAFIDG</sequence>
<dbReference type="InterPro" id="IPR011990">
    <property type="entry name" value="TPR-like_helical_dom_sf"/>
</dbReference>
<dbReference type="PATRIC" id="fig|1114963.3.peg.1188"/>